<evidence type="ECO:0000313" key="4">
    <source>
        <dbReference type="EMBL" id="EES02537.1"/>
    </source>
</evidence>
<evidence type="ECO:0000256" key="2">
    <source>
        <dbReference type="ARBA" id="ARBA00022679"/>
    </source>
</evidence>
<keyword evidence="2" id="KW-0808">Transferase</keyword>
<dbReference type="InterPro" id="IPR050317">
    <property type="entry name" value="Plant_Fungal_Acyltransferase"/>
</dbReference>
<dbReference type="Gramene" id="EES02537">
    <property type="protein sequence ID" value="EES02537"/>
    <property type="gene ID" value="SORBI_3003G082800"/>
</dbReference>
<dbReference type="HOGENOM" id="CLU_014546_5_1_1"/>
<dbReference type="InterPro" id="IPR023213">
    <property type="entry name" value="CAT-like_dom_sf"/>
</dbReference>
<dbReference type="EMBL" id="CM000762">
    <property type="protein sequence ID" value="KXG31952.1"/>
    <property type="molecule type" value="Genomic_DNA"/>
</dbReference>
<dbReference type="OrthoDB" id="610638at2759"/>
<evidence type="ECO:0000256" key="1">
    <source>
        <dbReference type="ARBA" id="ARBA00009861"/>
    </source>
</evidence>
<organism evidence="4 5">
    <name type="scientific">Sorghum bicolor</name>
    <name type="common">Sorghum</name>
    <name type="synonym">Sorghum vulgare</name>
    <dbReference type="NCBI Taxonomy" id="4558"/>
    <lineage>
        <taxon>Eukaryota</taxon>
        <taxon>Viridiplantae</taxon>
        <taxon>Streptophyta</taxon>
        <taxon>Embryophyta</taxon>
        <taxon>Tracheophyta</taxon>
        <taxon>Spermatophyta</taxon>
        <taxon>Magnoliopsida</taxon>
        <taxon>Liliopsida</taxon>
        <taxon>Poales</taxon>
        <taxon>Poaceae</taxon>
        <taxon>PACMAD clade</taxon>
        <taxon>Panicoideae</taxon>
        <taxon>Andropogonodae</taxon>
        <taxon>Andropogoneae</taxon>
        <taxon>Sorghinae</taxon>
        <taxon>Sorghum</taxon>
    </lineage>
</organism>
<dbReference type="EMBL" id="CM000762">
    <property type="protein sequence ID" value="EES02537.1"/>
    <property type="molecule type" value="Genomic_DNA"/>
</dbReference>
<dbReference type="Gramene" id="KXG31952">
    <property type="protein sequence ID" value="KXG31952"/>
    <property type="gene ID" value="SORBI_3003G082800"/>
</dbReference>
<dbReference type="FunCoup" id="C5XQS9">
    <property type="interactions" value="165"/>
</dbReference>
<dbReference type="ExpressionAtlas" id="C5XQS9">
    <property type="expression patterns" value="baseline and differential"/>
</dbReference>
<comment type="similarity">
    <text evidence="1">Belongs to the plant acyltransferase family.</text>
</comment>
<name>C5XQS9_SORBI</name>
<dbReference type="Gene3D" id="3.30.559.10">
    <property type="entry name" value="Chloramphenicol acetyltransferase-like domain"/>
    <property type="match status" value="2"/>
</dbReference>
<reference evidence="4" key="2">
    <citation type="submission" date="2017-02" db="EMBL/GenBank/DDBJ databases">
        <title>WGS assembly of Sorghum bicolor.</title>
        <authorList>
            <person name="Paterson A."/>
            <person name="Mullet J."/>
            <person name="Bowers J."/>
            <person name="Bruggmann R."/>
            <person name="Dubchak I."/>
            <person name="Grimwood J."/>
            <person name="Gundlach H."/>
            <person name="Haberer G."/>
            <person name="Hellsten U."/>
            <person name="Mitros T."/>
            <person name="Poliakov A."/>
            <person name="Schmutz J."/>
            <person name="Spannagl M."/>
            <person name="Tang H."/>
            <person name="Wang X."/>
            <person name="Wicker T."/>
            <person name="Bharti A."/>
            <person name="Chapman J."/>
            <person name="Feltus F."/>
            <person name="Gowik U."/>
            <person name="Grigoriev I."/>
            <person name="Lyons E."/>
            <person name="Maher C."/>
            <person name="Martis M."/>
            <person name="Narechania A."/>
            <person name="Otillar R."/>
            <person name="Penning B."/>
            <person name="Salamov A."/>
            <person name="Wang Y."/>
            <person name="Zhang L."/>
            <person name="Carpita N."/>
            <person name="Freeling M."/>
            <person name="Gingle A."/>
            <person name="Hash C."/>
            <person name="Keller B."/>
            <person name="Klein P."/>
            <person name="Kresovich S."/>
            <person name="Mccann M."/>
            <person name="Ming R."/>
            <person name="Peterson D."/>
            <person name="Rahman M."/>
            <person name="Ware D."/>
            <person name="Westhoff P."/>
            <person name="Mayer K."/>
            <person name="Messing J."/>
            <person name="Sims D."/>
            <person name="Jenkins J."/>
            <person name="Shu S."/>
            <person name="Rokhsar D."/>
        </authorList>
    </citation>
    <scope>NUCLEOTIDE SEQUENCE</scope>
</reference>
<sequence>MDSVSEVQLIESSFVVPKDPTPWEGLWLSPLDLVQAKKGHTPVVYLYSSNNIATADDFFDVVARLKEAMAKALVAFYPLAGRLGVDNHGRVEITCNGEGALFVVAHAADLTIGDIKDDFRPSPKLKRLFVPRIEPTSVVLAIQVTFLKCGGMVLGTALHHVATDALSPFHFLQTWTAFSRHGDCATTVELPCQDRTPPPCTVTAYRPPKRLLEDQVVSLKRLCGGTSTFCAISALVWQCTCVARRLPLNSQACLTFPANVRRRVRPPLPNRYFGNALVRVGVNGAVQDIASEALASVAGRIKGAIDGMDDKLVQSAIDYYEMMAMAETDSSQPVKGSNLLETNLHITSWLGMPLYDADFGWGKPWVMLAEYNRGGFVHLMSDGPADDASVRVIMCMEAANMNELERLIYEKLSSP</sequence>
<keyword evidence="5" id="KW-1185">Reference proteome</keyword>
<dbReference type="Pfam" id="PF02458">
    <property type="entry name" value="Transferase"/>
    <property type="match status" value="2"/>
</dbReference>
<evidence type="ECO:0000313" key="5">
    <source>
        <dbReference type="Proteomes" id="UP000000768"/>
    </source>
</evidence>
<keyword evidence="3" id="KW-0012">Acyltransferase</keyword>
<protein>
    <submittedName>
        <fullName evidence="4">Uncharacterized protein</fullName>
    </submittedName>
</protein>
<reference evidence="4 5" key="1">
    <citation type="journal article" date="2009" name="Nature">
        <title>The Sorghum bicolor genome and the diversification of grasses.</title>
        <authorList>
            <person name="Paterson A.H."/>
            <person name="Bowers J.E."/>
            <person name="Bruggmann R."/>
            <person name="Dubchak I."/>
            <person name="Grimwood J."/>
            <person name="Gundlach H."/>
            <person name="Haberer G."/>
            <person name="Hellsten U."/>
            <person name="Mitros T."/>
            <person name="Poliakov A."/>
            <person name="Schmutz J."/>
            <person name="Spannagl M."/>
            <person name="Tang H."/>
            <person name="Wang X."/>
            <person name="Wicker T."/>
            <person name="Bharti A.K."/>
            <person name="Chapman J."/>
            <person name="Feltus F.A."/>
            <person name="Gowik U."/>
            <person name="Grigoriev I.V."/>
            <person name="Lyons E."/>
            <person name="Maher C.A."/>
            <person name="Martis M."/>
            <person name="Narechania A."/>
            <person name="Otillar R.P."/>
            <person name="Penning B.W."/>
            <person name="Salamov A.A."/>
            <person name="Wang Y."/>
            <person name="Zhang L."/>
            <person name="Carpita N.C."/>
            <person name="Freeling M."/>
            <person name="Gingle A.R."/>
            <person name="Hash C.T."/>
            <person name="Keller B."/>
            <person name="Klein P."/>
            <person name="Kresovich S."/>
            <person name="McCann M.C."/>
            <person name="Ming R."/>
            <person name="Peterson D.G."/>
            <person name="Mehboob-ur-Rahman"/>
            <person name="Ware D."/>
            <person name="Westhoff P."/>
            <person name="Mayer K.F."/>
            <person name="Messing J."/>
            <person name="Rokhsar D.S."/>
        </authorList>
    </citation>
    <scope>NUCLEOTIDE SEQUENCE [LARGE SCALE GENOMIC DNA]</scope>
    <source>
        <strain evidence="5">cv. BTx623</strain>
    </source>
</reference>
<dbReference type="PANTHER" id="PTHR31642:SF16">
    <property type="entry name" value="OS08G0543400 PROTEIN"/>
    <property type="match status" value="1"/>
</dbReference>
<accession>C5XQS9</accession>
<gene>
    <name evidence="4" type="ORF">SORBI_3003G082800</name>
</gene>
<dbReference type="GO" id="GO:0016747">
    <property type="term" value="F:acyltransferase activity, transferring groups other than amino-acyl groups"/>
    <property type="evidence" value="ECO:0000318"/>
    <property type="project" value="GO_Central"/>
</dbReference>
<dbReference type="InParanoid" id="C5XQS9"/>
<dbReference type="eggNOG" id="ENOG502QTJX">
    <property type="taxonomic scope" value="Eukaryota"/>
</dbReference>
<dbReference type="STRING" id="4558.C5XQS9"/>
<evidence type="ECO:0000256" key="3">
    <source>
        <dbReference type="ARBA" id="ARBA00023315"/>
    </source>
</evidence>
<dbReference type="Proteomes" id="UP000000768">
    <property type="component" value="Chromosome 3"/>
</dbReference>
<reference evidence="5" key="3">
    <citation type="journal article" date="2018" name="Plant J.">
        <title>The Sorghum bicolor reference genome: improved assembly, gene annotations, a transcriptome atlas, and signatures of genome organization.</title>
        <authorList>
            <person name="McCormick R.F."/>
            <person name="Truong S.K."/>
            <person name="Sreedasyam A."/>
            <person name="Jenkins J."/>
            <person name="Shu S."/>
            <person name="Sims D."/>
            <person name="Kennedy M."/>
            <person name="Amirebrahimi M."/>
            <person name="Weers B.D."/>
            <person name="McKinley B."/>
            <person name="Mattison A."/>
            <person name="Morishige D.T."/>
            <person name="Grimwood J."/>
            <person name="Schmutz J."/>
            <person name="Mullet J.E."/>
        </authorList>
    </citation>
    <scope>NUCLEOTIDE SEQUENCE [LARGE SCALE GENOMIC DNA]</scope>
    <source>
        <strain evidence="5">cv. BTx623</strain>
    </source>
</reference>
<dbReference type="OMA" id="RTWASYC"/>
<dbReference type="AlphaFoldDB" id="C5XQS9"/>
<dbReference type="PANTHER" id="PTHR31642">
    <property type="entry name" value="TRICHOTHECENE 3-O-ACETYLTRANSFERASE"/>
    <property type="match status" value="1"/>
</dbReference>
<proteinExistence type="inferred from homology"/>
<dbReference type="KEGG" id="sbi:8073346"/>